<reference evidence="1 2" key="1">
    <citation type="journal article" date="2014" name="Int. J. Syst. Evol. Microbiol.">
        <title>Complete genome sequence of Corynebacterium casei LMG S-19264T (=DSM 44701T), isolated from a smear-ripened cheese.</title>
        <authorList>
            <consortium name="US DOE Joint Genome Institute (JGI-PGF)"/>
            <person name="Walter F."/>
            <person name="Albersmeier A."/>
            <person name="Kalinowski J."/>
            <person name="Ruckert C."/>
        </authorList>
    </citation>
    <scope>NUCLEOTIDE SEQUENCE [LARGE SCALE GENOMIC DNA]</scope>
    <source>
        <strain evidence="1 2">IBRC-M 10912</strain>
    </source>
</reference>
<dbReference type="GeneID" id="71852767"/>
<evidence type="ECO:0000313" key="1">
    <source>
        <dbReference type="EMBL" id="MFC4247654.1"/>
    </source>
</evidence>
<name>A0ABD5P001_9EURY</name>
<gene>
    <name evidence="1" type="ORF">ACFOZ7_11840</name>
</gene>
<comment type="caution">
    <text evidence="1">The sequence shown here is derived from an EMBL/GenBank/DDBJ whole genome shotgun (WGS) entry which is preliminary data.</text>
</comment>
<dbReference type="RefSeq" id="WP_246972032.1">
    <property type="nucleotide sequence ID" value="NZ_CP095397.1"/>
</dbReference>
<protein>
    <submittedName>
        <fullName evidence="1">Uncharacterized protein</fullName>
    </submittedName>
</protein>
<dbReference type="Proteomes" id="UP001595821">
    <property type="component" value="Unassembled WGS sequence"/>
</dbReference>
<accession>A0ABD5P001</accession>
<proteinExistence type="predicted"/>
<sequence length="88" mass="9774">MFGDLSVILAPTRVGSGLLDLATIRIEVCGGIVVSELVDVSFEQVEVAGVRNRLEGVFDPVFSQVDFDYMLNRRNTTAFRPWIRAVTQ</sequence>
<organism evidence="1 2">
    <name type="scientific">Natribaculum luteum</name>
    <dbReference type="NCBI Taxonomy" id="1586232"/>
    <lineage>
        <taxon>Archaea</taxon>
        <taxon>Methanobacteriati</taxon>
        <taxon>Methanobacteriota</taxon>
        <taxon>Stenosarchaea group</taxon>
        <taxon>Halobacteria</taxon>
        <taxon>Halobacteriales</taxon>
        <taxon>Natrialbaceae</taxon>
        <taxon>Natribaculum</taxon>
    </lineage>
</organism>
<dbReference type="EMBL" id="JBHSDJ010000086">
    <property type="protein sequence ID" value="MFC4247654.1"/>
    <property type="molecule type" value="Genomic_DNA"/>
</dbReference>
<dbReference type="AlphaFoldDB" id="A0ABD5P001"/>
<evidence type="ECO:0000313" key="2">
    <source>
        <dbReference type="Proteomes" id="UP001595821"/>
    </source>
</evidence>